<feature type="region of interest" description="Disordered" evidence="1">
    <location>
        <begin position="105"/>
        <end position="144"/>
    </location>
</feature>
<comment type="caution">
    <text evidence="3">The sequence shown here is derived from an EMBL/GenBank/DDBJ whole genome shotgun (WGS) entry which is preliminary data.</text>
</comment>
<feature type="chain" id="PRO_5047070776" evidence="2">
    <location>
        <begin position="21"/>
        <end position="144"/>
    </location>
</feature>
<evidence type="ECO:0000256" key="1">
    <source>
        <dbReference type="SAM" id="MobiDB-lite"/>
    </source>
</evidence>
<feature type="signal peptide" evidence="2">
    <location>
        <begin position="1"/>
        <end position="20"/>
    </location>
</feature>
<dbReference type="EMBL" id="JBIGIC010000002">
    <property type="protein sequence ID" value="MFG6486191.1"/>
    <property type="molecule type" value="Genomic_DNA"/>
</dbReference>
<keyword evidence="4" id="KW-1185">Reference proteome</keyword>
<organism evidence="3 4">
    <name type="scientific">Pelomonas candidula</name>
    <dbReference type="NCBI Taxonomy" id="3299025"/>
    <lineage>
        <taxon>Bacteria</taxon>
        <taxon>Pseudomonadati</taxon>
        <taxon>Pseudomonadota</taxon>
        <taxon>Betaproteobacteria</taxon>
        <taxon>Burkholderiales</taxon>
        <taxon>Sphaerotilaceae</taxon>
        <taxon>Roseateles</taxon>
    </lineage>
</organism>
<evidence type="ECO:0000313" key="4">
    <source>
        <dbReference type="Proteomes" id="UP001606134"/>
    </source>
</evidence>
<protein>
    <submittedName>
        <fullName evidence="3">Uncharacterized protein</fullName>
    </submittedName>
</protein>
<keyword evidence="2" id="KW-0732">Signal</keyword>
<sequence length="144" mass="16192">MKKILLGLSATLLAAAAAHAADVGVSIQIGQPGFYGRIDIGNAAPPPVVVAQPVWVQRRPVHVEPVYLRVPPGHQKNWAKHCAQYDACGVPVYFVREDWYHERYERPRMENEQGRDRDRGDRDNDRGDRGHGHGHGKGRDKDRD</sequence>
<proteinExistence type="predicted"/>
<accession>A0ABW7H8F1</accession>
<name>A0ABW7H8F1_9BURK</name>
<dbReference type="RefSeq" id="WP_394407162.1">
    <property type="nucleotide sequence ID" value="NZ_JBIGIC010000002.1"/>
</dbReference>
<evidence type="ECO:0000256" key="2">
    <source>
        <dbReference type="SAM" id="SignalP"/>
    </source>
</evidence>
<evidence type="ECO:0000313" key="3">
    <source>
        <dbReference type="EMBL" id="MFG6486191.1"/>
    </source>
</evidence>
<dbReference type="Proteomes" id="UP001606134">
    <property type="component" value="Unassembled WGS sequence"/>
</dbReference>
<reference evidence="3 4" key="1">
    <citation type="submission" date="2024-08" db="EMBL/GenBank/DDBJ databases">
        <authorList>
            <person name="Lu H."/>
        </authorList>
    </citation>
    <scope>NUCLEOTIDE SEQUENCE [LARGE SCALE GENOMIC DNA]</scope>
    <source>
        <strain evidence="3 4">BYS78W</strain>
    </source>
</reference>
<gene>
    <name evidence="3" type="ORF">ACG04R_05870</name>
</gene>